<dbReference type="PRINTS" id="PR00038">
    <property type="entry name" value="HTHLUXR"/>
</dbReference>
<accession>A0A9J6RN86</accession>
<dbReference type="Proteomes" id="UP001069090">
    <property type="component" value="Unassembled WGS sequence"/>
</dbReference>
<evidence type="ECO:0000256" key="2">
    <source>
        <dbReference type="ARBA" id="ARBA00023125"/>
    </source>
</evidence>
<dbReference type="PANTHER" id="PTHR44688:SF16">
    <property type="entry name" value="DNA-BINDING TRANSCRIPTIONAL ACTIVATOR DEVR_DOSR"/>
    <property type="match status" value="1"/>
</dbReference>
<dbReference type="InterPro" id="IPR000792">
    <property type="entry name" value="Tscrpt_reg_LuxR_C"/>
</dbReference>
<sequence>MNSSNSPNWNHKIADIISAIGTDDFPQALSDSLLSIVSDLSILLFVCPKEQQPYILFDNYPKRLHEINTTGWLAGAYLLDPFYKKCFDGDGPGLYHLLELVPEGFLVSKYYHFYYSRTQCRDEACYLTHIGDDLRVSLSIARVENNTPFTSAEIATLKAVEPIVLNAVQKHFKLVQTQANQERSQLHSQLKSGLVAFGTSLLTARERDIIQLILHGHSSKSICKDLNISLDTVKMHRRNAYLKLKISKQAELFSLVFSALPFIEVDPGKDPLALYLASVSEP</sequence>
<dbReference type="PANTHER" id="PTHR44688">
    <property type="entry name" value="DNA-BINDING TRANSCRIPTIONAL ACTIVATOR DEVR_DOSR"/>
    <property type="match status" value="1"/>
</dbReference>
<comment type="caution">
    <text evidence="5">The sequence shown here is derived from an EMBL/GenBank/DDBJ whole genome shotgun (WGS) entry which is preliminary data.</text>
</comment>
<evidence type="ECO:0000259" key="4">
    <source>
        <dbReference type="PROSITE" id="PS50043"/>
    </source>
</evidence>
<dbReference type="SMART" id="SM00421">
    <property type="entry name" value="HTH_LUXR"/>
    <property type="match status" value="1"/>
</dbReference>
<dbReference type="InterPro" id="IPR016032">
    <property type="entry name" value="Sig_transdc_resp-reg_C-effctor"/>
</dbReference>
<evidence type="ECO:0000256" key="3">
    <source>
        <dbReference type="ARBA" id="ARBA00023163"/>
    </source>
</evidence>
<gene>
    <name evidence="5" type="ORF">O0V09_10570</name>
</gene>
<keyword evidence="3" id="KW-0804">Transcription</keyword>
<dbReference type="PROSITE" id="PS50043">
    <property type="entry name" value="HTH_LUXR_2"/>
    <property type="match status" value="1"/>
</dbReference>
<dbReference type="GO" id="GO:0006355">
    <property type="term" value="P:regulation of DNA-templated transcription"/>
    <property type="evidence" value="ECO:0007669"/>
    <property type="project" value="InterPro"/>
</dbReference>
<dbReference type="CDD" id="cd06170">
    <property type="entry name" value="LuxR_C_like"/>
    <property type="match status" value="1"/>
</dbReference>
<feature type="domain" description="HTH luxR-type" evidence="4">
    <location>
        <begin position="195"/>
        <end position="260"/>
    </location>
</feature>
<dbReference type="AlphaFoldDB" id="A0A9J6RN86"/>
<evidence type="ECO:0000256" key="1">
    <source>
        <dbReference type="ARBA" id="ARBA00023015"/>
    </source>
</evidence>
<keyword evidence="2" id="KW-0238">DNA-binding</keyword>
<dbReference type="InterPro" id="IPR036388">
    <property type="entry name" value="WH-like_DNA-bd_sf"/>
</dbReference>
<evidence type="ECO:0000313" key="6">
    <source>
        <dbReference type="Proteomes" id="UP001069090"/>
    </source>
</evidence>
<dbReference type="SUPFAM" id="SSF46894">
    <property type="entry name" value="C-terminal effector domain of the bipartite response regulators"/>
    <property type="match status" value="1"/>
</dbReference>
<evidence type="ECO:0000313" key="5">
    <source>
        <dbReference type="EMBL" id="MCZ0865648.1"/>
    </source>
</evidence>
<name>A0A9J6RN86_9GAMM</name>
<dbReference type="EMBL" id="JAPTGG010000008">
    <property type="protein sequence ID" value="MCZ0865648.1"/>
    <property type="molecule type" value="Genomic_DNA"/>
</dbReference>
<protein>
    <submittedName>
        <fullName evidence="5">LuxR C-terminal-related transcriptional regulator</fullName>
    </submittedName>
</protein>
<keyword evidence="1" id="KW-0805">Transcription regulation</keyword>
<organism evidence="5 6">
    <name type="scientific">Dasania phycosphaerae</name>
    <dbReference type="NCBI Taxonomy" id="2950436"/>
    <lineage>
        <taxon>Bacteria</taxon>
        <taxon>Pseudomonadati</taxon>
        <taxon>Pseudomonadota</taxon>
        <taxon>Gammaproteobacteria</taxon>
        <taxon>Cellvibrionales</taxon>
        <taxon>Spongiibacteraceae</taxon>
        <taxon>Dasania</taxon>
    </lineage>
</organism>
<dbReference type="Pfam" id="PF00196">
    <property type="entry name" value="GerE"/>
    <property type="match status" value="1"/>
</dbReference>
<reference evidence="5 6" key="1">
    <citation type="submission" date="2022-12" db="EMBL/GenBank/DDBJ databases">
        <title>Dasania phycosphaerae sp. nov., isolated from particulate material of the south coast of Korea.</title>
        <authorList>
            <person name="Jiang Y."/>
        </authorList>
    </citation>
    <scope>NUCLEOTIDE SEQUENCE [LARGE SCALE GENOMIC DNA]</scope>
    <source>
        <strain evidence="5 6">GY-19</strain>
    </source>
</reference>
<dbReference type="GO" id="GO:0003677">
    <property type="term" value="F:DNA binding"/>
    <property type="evidence" value="ECO:0007669"/>
    <property type="project" value="UniProtKB-KW"/>
</dbReference>
<keyword evidence="6" id="KW-1185">Reference proteome</keyword>
<dbReference type="RefSeq" id="WP_258331794.1">
    <property type="nucleotide sequence ID" value="NZ_JAPTGG010000008.1"/>
</dbReference>
<proteinExistence type="predicted"/>
<dbReference type="Gene3D" id="1.10.10.10">
    <property type="entry name" value="Winged helix-like DNA-binding domain superfamily/Winged helix DNA-binding domain"/>
    <property type="match status" value="1"/>
</dbReference>